<evidence type="ECO:0000256" key="9">
    <source>
        <dbReference type="PIRSR" id="PIRSR602401-1"/>
    </source>
</evidence>
<dbReference type="GO" id="GO:0016705">
    <property type="term" value="F:oxidoreductase activity, acting on paired donors, with incorporation or reduction of molecular oxygen"/>
    <property type="evidence" value="ECO:0007669"/>
    <property type="project" value="InterPro"/>
</dbReference>
<proteinExistence type="inferred from homology"/>
<name>A0A1B7MH54_9AGAM</name>
<evidence type="ECO:0000313" key="12">
    <source>
        <dbReference type="EMBL" id="OAX31918.1"/>
    </source>
</evidence>
<dbReference type="InterPro" id="IPR050364">
    <property type="entry name" value="Cytochrome_P450_fung"/>
</dbReference>
<dbReference type="InterPro" id="IPR001128">
    <property type="entry name" value="Cyt_P450"/>
</dbReference>
<dbReference type="Pfam" id="PF00067">
    <property type="entry name" value="p450"/>
    <property type="match status" value="1"/>
</dbReference>
<evidence type="ECO:0000313" key="13">
    <source>
        <dbReference type="Proteomes" id="UP000092154"/>
    </source>
</evidence>
<comment type="cofactor">
    <cofactor evidence="1 9">
        <name>heme</name>
        <dbReference type="ChEBI" id="CHEBI:30413"/>
    </cofactor>
</comment>
<dbReference type="InParanoid" id="A0A1B7MH54"/>
<dbReference type="PRINTS" id="PR00463">
    <property type="entry name" value="EP450I"/>
</dbReference>
<evidence type="ECO:0000256" key="1">
    <source>
        <dbReference type="ARBA" id="ARBA00001971"/>
    </source>
</evidence>
<keyword evidence="5 9" id="KW-0479">Metal-binding</keyword>
<dbReference type="GO" id="GO:0004497">
    <property type="term" value="F:monooxygenase activity"/>
    <property type="evidence" value="ECO:0007669"/>
    <property type="project" value="UniProtKB-KW"/>
</dbReference>
<evidence type="ECO:0000256" key="4">
    <source>
        <dbReference type="ARBA" id="ARBA00022617"/>
    </source>
</evidence>
<keyword evidence="4 9" id="KW-0349">Heme</keyword>
<feature type="transmembrane region" description="Helical" evidence="11">
    <location>
        <begin position="6"/>
        <end position="27"/>
    </location>
</feature>
<evidence type="ECO:0000256" key="7">
    <source>
        <dbReference type="ARBA" id="ARBA00023004"/>
    </source>
</evidence>
<keyword evidence="11" id="KW-0812">Transmembrane</keyword>
<keyword evidence="11" id="KW-0472">Membrane</keyword>
<dbReference type="PANTHER" id="PTHR46300:SF7">
    <property type="entry name" value="P450, PUTATIVE (EUROFUNG)-RELATED"/>
    <property type="match status" value="1"/>
</dbReference>
<dbReference type="PANTHER" id="PTHR46300">
    <property type="entry name" value="P450, PUTATIVE (EUROFUNG)-RELATED-RELATED"/>
    <property type="match status" value="1"/>
</dbReference>
<protein>
    <submittedName>
        <fullName evidence="12">Cytochrome P450</fullName>
    </submittedName>
</protein>
<evidence type="ECO:0000256" key="2">
    <source>
        <dbReference type="ARBA" id="ARBA00005179"/>
    </source>
</evidence>
<organism evidence="12 13">
    <name type="scientific">Rhizopogon vinicolor AM-OR11-026</name>
    <dbReference type="NCBI Taxonomy" id="1314800"/>
    <lineage>
        <taxon>Eukaryota</taxon>
        <taxon>Fungi</taxon>
        <taxon>Dikarya</taxon>
        <taxon>Basidiomycota</taxon>
        <taxon>Agaricomycotina</taxon>
        <taxon>Agaricomycetes</taxon>
        <taxon>Agaricomycetidae</taxon>
        <taxon>Boletales</taxon>
        <taxon>Suillineae</taxon>
        <taxon>Rhizopogonaceae</taxon>
        <taxon>Rhizopogon</taxon>
    </lineage>
</organism>
<dbReference type="AlphaFoldDB" id="A0A1B7MH54"/>
<comment type="similarity">
    <text evidence="3 10">Belongs to the cytochrome P450 family.</text>
</comment>
<dbReference type="Proteomes" id="UP000092154">
    <property type="component" value="Unassembled WGS sequence"/>
</dbReference>
<dbReference type="PROSITE" id="PS00086">
    <property type="entry name" value="CYTOCHROME_P450"/>
    <property type="match status" value="1"/>
</dbReference>
<keyword evidence="13" id="KW-1185">Reference proteome</keyword>
<keyword evidence="11" id="KW-1133">Transmembrane helix</keyword>
<dbReference type="InterPro" id="IPR036396">
    <property type="entry name" value="Cyt_P450_sf"/>
</dbReference>
<keyword evidence="7 9" id="KW-0408">Iron</keyword>
<sequence>MLMNASWLSTASAFGGATALLLTIIIARRKAHSSRLPYPPGPKPLPVIGNVLQLSATQPWLTYTAWKKIYGHLVRVRLIGMEFIVVNSEKTARALLDQRSAVYSDRPQVVHVAHKLYGIEWNTVMLPYGSKLRSHRKLYHYALRADSSLRQSEIYLRGARVLLTGLLNDPERFVTHIKGYVAAIVMGITYGYEVRSENDPYVSTVTELVEILEKGLSPEKAAIISAFPFLAHIPAWLPGGKFQREALYSKKLAQKALNEPFEFVKTEMAAGTAAQSLVSDCLKQIDEKGNHEAQEFEIKAVAATAFLAGFETSSSTLHTFILAMVLYPEVQAKAQAEIDSVIGLTRLPGFEDKPSLPYIEGILREILRWNPILPISIPHATSNEDIFEGYFIPKGACVVINVWAMSRDEEKYPDPDEFKPERHFASDGSLISDSILNDPIFGFGRRICPGRFAAESLLWAAVVSILATFRIEKAKGADGHEIDVKKQFTTGMAIHPAPFRCAFVCRSAQREKILRDT</sequence>
<evidence type="ECO:0000256" key="11">
    <source>
        <dbReference type="SAM" id="Phobius"/>
    </source>
</evidence>
<gene>
    <name evidence="12" type="ORF">K503DRAFT_870424</name>
</gene>
<keyword evidence="8 10" id="KW-0503">Monooxygenase</keyword>
<dbReference type="CDD" id="cd11065">
    <property type="entry name" value="CYP64-like"/>
    <property type="match status" value="1"/>
</dbReference>
<keyword evidence="6 10" id="KW-0560">Oxidoreductase</keyword>
<dbReference type="GO" id="GO:0005506">
    <property type="term" value="F:iron ion binding"/>
    <property type="evidence" value="ECO:0007669"/>
    <property type="project" value="InterPro"/>
</dbReference>
<evidence type="ECO:0000256" key="6">
    <source>
        <dbReference type="ARBA" id="ARBA00023002"/>
    </source>
</evidence>
<accession>A0A1B7MH54</accession>
<evidence type="ECO:0000256" key="8">
    <source>
        <dbReference type="ARBA" id="ARBA00023033"/>
    </source>
</evidence>
<dbReference type="GO" id="GO:0020037">
    <property type="term" value="F:heme binding"/>
    <property type="evidence" value="ECO:0007669"/>
    <property type="project" value="InterPro"/>
</dbReference>
<dbReference type="InterPro" id="IPR017972">
    <property type="entry name" value="Cyt_P450_CS"/>
</dbReference>
<comment type="pathway">
    <text evidence="2">Secondary metabolite biosynthesis.</text>
</comment>
<dbReference type="SUPFAM" id="SSF48264">
    <property type="entry name" value="Cytochrome P450"/>
    <property type="match status" value="1"/>
</dbReference>
<evidence type="ECO:0000256" key="10">
    <source>
        <dbReference type="RuleBase" id="RU000461"/>
    </source>
</evidence>
<reference evidence="12 13" key="1">
    <citation type="submission" date="2016-06" db="EMBL/GenBank/DDBJ databases">
        <title>Comparative genomics of the ectomycorrhizal sister species Rhizopogon vinicolor and Rhizopogon vesiculosus (Basidiomycota: Boletales) reveals a divergence of the mating type B locus.</title>
        <authorList>
            <consortium name="DOE Joint Genome Institute"/>
            <person name="Mujic A.B."/>
            <person name="Kuo A."/>
            <person name="Tritt A."/>
            <person name="Lipzen A."/>
            <person name="Chen C."/>
            <person name="Johnson J."/>
            <person name="Sharma A."/>
            <person name="Barry K."/>
            <person name="Grigoriev I.V."/>
            <person name="Spatafora J.W."/>
        </authorList>
    </citation>
    <scope>NUCLEOTIDE SEQUENCE [LARGE SCALE GENOMIC DNA]</scope>
    <source>
        <strain evidence="12 13">AM-OR11-026</strain>
    </source>
</reference>
<dbReference type="InterPro" id="IPR002401">
    <property type="entry name" value="Cyt_P450_E_grp-I"/>
</dbReference>
<feature type="binding site" description="axial binding residue" evidence="9">
    <location>
        <position position="448"/>
    </location>
    <ligand>
        <name>heme</name>
        <dbReference type="ChEBI" id="CHEBI:30413"/>
    </ligand>
    <ligandPart>
        <name>Fe</name>
        <dbReference type="ChEBI" id="CHEBI:18248"/>
    </ligandPart>
</feature>
<dbReference type="STRING" id="1314800.A0A1B7MH54"/>
<dbReference type="OrthoDB" id="2789670at2759"/>
<dbReference type="Gene3D" id="1.10.630.10">
    <property type="entry name" value="Cytochrome P450"/>
    <property type="match status" value="1"/>
</dbReference>
<dbReference type="EMBL" id="KV449188">
    <property type="protein sequence ID" value="OAX31918.1"/>
    <property type="molecule type" value="Genomic_DNA"/>
</dbReference>
<evidence type="ECO:0000256" key="5">
    <source>
        <dbReference type="ARBA" id="ARBA00022723"/>
    </source>
</evidence>
<evidence type="ECO:0000256" key="3">
    <source>
        <dbReference type="ARBA" id="ARBA00010617"/>
    </source>
</evidence>